<dbReference type="AlphaFoldDB" id="A0A4Z1HWI7"/>
<name>A0A4Z1HWI7_9HELO</name>
<feature type="compositionally biased region" description="Polar residues" evidence="1">
    <location>
        <begin position="204"/>
        <end position="269"/>
    </location>
</feature>
<feature type="region of interest" description="Disordered" evidence="1">
    <location>
        <begin position="1"/>
        <end position="296"/>
    </location>
</feature>
<proteinExistence type="predicted"/>
<organism evidence="2 3">
    <name type="scientific">Botryotinia narcissicola</name>
    <dbReference type="NCBI Taxonomy" id="278944"/>
    <lineage>
        <taxon>Eukaryota</taxon>
        <taxon>Fungi</taxon>
        <taxon>Dikarya</taxon>
        <taxon>Ascomycota</taxon>
        <taxon>Pezizomycotina</taxon>
        <taxon>Leotiomycetes</taxon>
        <taxon>Helotiales</taxon>
        <taxon>Sclerotiniaceae</taxon>
        <taxon>Botryotinia</taxon>
    </lineage>
</organism>
<reference evidence="2 3" key="1">
    <citation type="submission" date="2017-12" db="EMBL/GenBank/DDBJ databases">
        <title>Comparative genomics of Botrytis spp.</title>
        <authorList>
            <person name="Valero-Jimenez C.A."/>
            <person name="Tapia P."/>
            <person name="Veloso J."/>
            <person name="Silva-Moreno E."/>
            <person name="Staats M."/>
            <person name="Valdes J.H."/>
            <person name="Van Kan J.A.L."/>
        </authorList>
    </citation>
    <scope>NUCLEOTIDE SEQUENCE [LARGE SCALE GENOMIC DNA]</scope>
    <source>
        <strain evidence="2 3">MUCL2120</strain>
    </source>
</reference>
<accession>A0A4Z1HWI7</accession>
<comment type="caution">
    <text evidence="2">The sequence shown here is derived from an EMBL/GenBank/DDBJ whole genome shotgun (WGS) entry which is preliminary data.</text>
</comment>
<sequence>MRVVVQALPFSNNGTDKLRRSSERIPINLPSPSTNSARSIHPSSTSTAASSKPPRKQRRHLRRKPFRDANYQNQRNMIPKTTVQDLSNGSERTGGATPTRFEDLEGAVLPGRPVTADSRPRQGTPKGPIRRPHATPVEKPAEKSGEPPEGSSLDDSLDSHPSIEKTPSRNPKEPVRDLYRPSRDLVEKSKLAEPSYGSPEGDPANNSLSPQETSSELSTIRRPNNRISPKPRTSASSRQPTTSRGTYQSSPKESQQGPQTRSPTSGIRDQSSDMEVTRKNLPPNITSPRAVPSSGIAAAVQRRMAGRNETRRRDGYSGMTQVIHHQCSNKSRARKTYELKLNL</sequence>
<keyword evidence="3" id="KW-1185">Reference proteome</keyword>
<dbReference type="OrthoDB" id="3551978at2759"/>
<protein>
    <submittedName>
        <fullName evidence="2">Uncharacterized protein</fullName>
    </submittedName>
</protein>
<gene>
    <name evidence="2" type="ORF">BOTNAR_0354g00030</name>
</gene>
<evidence type="ECO:0000313" key="3">
    <source>
        <dbReference type="Proteomes" id="UP000297452"/>
    </source>
</evidence>
<feature type="compositionally biased region" description="Polar residues" evidence="1">
    <location>
        <begin position="70"/>
        <end position="91"/>
    </location>
</feature>
<dbReference type="Proteomes" id="UP000297452">
    <property type="component" value="Unassembled WGS sequence"/>
</dbReference>
<feature type="compositionally biased region" description="Polar residues" evidence="1">
    <location>
        <begin position="30"/>
        <end position="42"/>
    </location>
</feature>
<feature type="compositionally biased region" description="Basic residues" evidence="1">
    <location>
        <begin position="53"/>
        <end position="65"/>
    </location>
</feature>
<feature type="compositionally biased region" description="Basic and acidic residues" evidence="1">
    <location>
        <begin position="157"/>
        <end position="191"/>
    </location>
</feature>
<evidence type="ECO:0000313" key="2">
    <source>
        <dbReference type="EMBL" id="TGO51502.1"/>
    </source>
</evidence>
<evidence type="ECO:0000256" key="1">
    <source>
        <dbReference type="SAM" id="MobiDB-lite"/>
    </source>
</evidence>
<dbReference type="EMBL" id="PQXJ01000354">
    <property type="protein sequence ID" value="TGO51502.1"/>
    <property type="molecule type" value="Genomic_DNA"/>
</dbReference>